<evidence type="ECO:0000313" key="2">
    <source>
        <dbReference type="EMBL" id="KAJ1357724.1"/>
    </source>
</evidence>
<sequence length="125" mass="13380">MAKLPIDSLMIILLATISTAFGCGVMPAGQNDDMLSRCIIIGNTVAGICNKSMKTKKCMEKDKAEITPVPANHTSISGTLTTSNIIMASWSRTMWQNVLNRALRILALGPFKSHFFSAFGTVGGS</sequence>
<feature type="signal peptide" evidence="1">
    <location>
        <begin position="1"/>
        <end position="22"/>
    </location>
</feature>
<dbReference type="Proteomes" id="UP001196413">
    <property type="component" value="Unassembled WGS sequence"/>
</dbReference>
<comment type="caution">
    <text evidence="2">The sequence shown here is derived from an EMBL/GenBank/DDBJ whole genome shotgun (WGS) entry which is preliminary data.</text>
</comment>
<keyword evidence="1" id="KW-0732">Signal</keyword>
<evidence type="ECO:0000256" key="1">
    <source>
        <dbReference type="SAM" id="SignalP"/>
    </source>
</evidence>
<organism evidence="2 3">
    <name type="scientific">Parelaphostrongylus tenuis</name>
    <name type="common">Meningeal worm</name>
    <dbReference type="NCBI Taxonomy" id="148309"/>
    <lineage>
        <taxon>Eukaryota</taxon>
        <taxon>Metazoa</taxon>
        <taxon>Ecdysozoa</taxon>
        <taxon>Nematoda</taxon>
        <taxon>Chromadorea</taxon>
        <taxon>Rhabditida</taxon>
        <taxon>Rhabditina</taxon>
        <taxon>Rhabditomorpha</taxon>
        <taxon>Strongyloidea</taxon>
        <taxon>Metastrongylidae</taxon>
        <taxon>Parelaphostrongylus</taxon>
    </lineage>
</organism>
<dbReference type="EMBL" id="JAHQIW010003230">
    <property type="protein sequence ID" value="KAJ1357724.1"/>
    <property type="molecule type" value="Genomic_DNA"/>
</dbReference>
<gene>
    <name evidence="2" type="ORF">KIN20_015920</name>
</gene>
<keyword evidence="3" id="KW-1185">Reference proteome</keyword>
<proteinExistence type="predicted"/>
<dbReference type="AlphaFoldDB" id="A0AAD5N1E5"/>
<dbReference type="PROSITE" id="PS51257">
    <property type="entry name" value="PROKAR_LIPOPROTEIN"/>
    <property type="match status" value="1"/>
</dbReference>
<name>A0AAD5N1E5_PARTN</name>
<feature type="chain" id="PRO_5041957278" evidence="1">
    <location>
        <begin position="23"/>
        <end position="125"/>
    </location>
</feature>
<accession>A0AAD5N1E5</accession>
<protein>
    <submittedName>
        <fullName evidence="2">Uncharacterized protein</fullName>
    </submittedName>
</protein>
<evidence type="ECO:0000313" key="3">
    <source>
        <dbReference type="Proteomes" id="UP001196413"/>
    </source>
</evidence>
<reference evidence="2" key="1">
    <citation type="submission" date="2021-06" db="EMBL/GenBank/DDBJ databases">
        <title>Parelaphostrongylus tenuis whole genome reference sequence.</title>
        <authorList>
            <person name="Garwood T.J."/>
            <person name="Larsen P.A."/>
            <person name="Fountain-Jones N.M."/>
            <person name="Garbe J.R."/>
            <person name="Macchietto M.G."/>
            <person name="Kania S.A."/>
            <person name="Gerhold R.W."/>
            <person name="Richards J.E."/>
            <person name="Wolf T.M."/>
        </authorList>
    </citation>
    <scope>NUCLEOTIDE SEQUENCE</scope>
    <source>
        <strain evidence="2">MNPRO001-30</strain>
        <tissue evidence="2">Meninges</tissue>
    </source>
</reference>